<proteinExistence type="inferred from homology"/>
<dbReference type="Gene3D" id="2.60.40.10">
    <property type="entry name" value="Immunoglobulins"/>
    <property type="match status" value="10"/>
</dbReference>
<dbReference type="PANTHER" id="PTHR42884:SF14">
    <property type="entry name" value="NEUROENDOCRINE CONVERTASE 1"/>
    <property type="match status" value="1"/>
</dbReference>
<comment type="similarity">
    <text evidence="4">Belongs to the peptidase S8 family.</text>
</comment>
<keyword evidence="1 4" id="KW-0645">Protease</keyword>
<dbReference type="Pfam" id="PF09136">
    <property type="entry name" value="Glucodextran_B"/>
    <property type="match status" value="1"/>
</dbReference>
<dbReference type="GO" id="GO:0005886">
    <property type="term" value="C:plasma membrane"/>
    <property type="evidence" value="ECO:0000318"/>
    <property type="project" value="GO_Central"/>
</dbReference>
<keyword evidence="6" id="KW-0732">Signal</keyword>
<dbReference type="SUPFAM" id="SSF52743">
    <property type="entry name" value="Subtilisin-like"/>
    <property type="match status" value="1"/>
</dbReference>
<protein>
    <submittedName>
        <fullName evidence="9">Peptidase, CARDB domain repeat-containing, putative</fullName>
    </submittedName>
</protein>
<feature type="active site" description="Charge relay system" evidence="4">
    <location>
        <position position="237"/>
    </location>
</feature>
<feature type="active site" description="Charge relay system" evidence="4">
    <location>
        <position position="279"/>
    </location>
</feature>
<dbReference type="KEGG" id="gsu:GSU3219"/>
<dbReference type="InterPro" id="IPR008979">
    <property type="entry name" value="Galactose-bd-like_sf"/>
</dbReference>
<dbReference type="GO" id="GO:0004252">
    <property type="term" value="F:serine-type endopeptidase activity"/>
    <property type="evidence" value="ECO:0000318"/>
    <property type="project" value="GO_Central"/>
</dbReference>
<keyword evidence="2 4" id="KW-0378">Hydrolase</keyword>
<dbReference type="PRINTS" id="PR00723">
    <property type="entry name" value="SUBTILISIN"/>
</dbReference>
<name>Q747P6_GEOSL</name>
<evidence type="ECO:0000259" key="7">
    <source>
        <dbReference type="Pfam" id="PF00082"/>
    </source>
</evidence>
<dbReference type="InParanoid" id="Q747P6"/>
<dbReference type="EnsemblBacteria" id="AAR36610">
    <property type="protein sequence ID" value="AAR36610"/>
    <property type="gene ID" value="GSU3219"/>
</dbReference>
<feature type="active site" description="Charge relay system" evidence="4">
    <location>
        <position position="455"/>
    </location>
</feature>
<dbReference type="PROSITE" id="PS51892">
    <property type="entry name" value="SUBTILASE"/>
    <property type="match status" value="1"/>
</dbReference>
<feature type="domain" description="CARDB" evidence="8">
    <location>
        <begin position="1560"/>
        <end position="1667"/>
    </location>
</feature>
<dbReference type="eggNOG" id="COG1572">
    <property type="taxonomic scope" value="Bacteria"/>
</dbReference>
<dbReference type="InterPro" id="IPR034058">
    <property type="entry name" value="TagA/B/C/D_pept_dom"/>
</dbReference>
<dbReference type="Gene3D" id="3.40.50.200">
    <property type="entry name" value="Peptidase S8/S53 domain"/>
    <property type="match status" value="1"/>
</dbReference>
<evidence type="ECO:0000256" key="3">
    <source>
        <dbReference type="ARBA" id="ARBA00022825"/>
    </source>
</evidence>
<dbReference type="PATRIC" id="fig|243231.5.peg.3242"/>
<reference evidence="9 10" key="1">
    <citation type="journal article" date="2003" name="Science">
        <title>Genome of Geobacter sulfurreducens: metal reduction in subsurface environments.</title>
        <authorList>
            <person name="Methe B.A."/>
            <person name="Nelson K.E."/>
            <person name="Eisen J.A."/>
            <person name="Paulsen I.T."/>
            <person name="Nelson W."/>
            <person name="Heidelberg J.F."/>
            <person name="Wu D."/>
            <person name="Wu M."/>
            <person name="Ward N."/>
            <person name="Beanan M.J."/>
            <person name="Dodson R.J."/>
            <person name="Madupu R."/>
            <person name="Brinkac L.M."/>
            <person name="Daugherty S.C."/>
            <person name="DeBoy R.T."/>
            <person name="Durkin A.S."/>
            <person name="Gwinn M."/>
            <person name="Kolonay J.F."/>
            <person name="Sullivan S.A."/>
            <person name="Haft D.H."/>
            <person name="Selengut J."/>
            <person name="Davidsen T.M."/>
            <person name="Zafar N."/>
            <person name="White O."/>
            <person name="Tran B."/>
            <person name="Romero C."/>
            <person name="Forberger H.A."/>
            <person name="Weidman J."/>
            <person name="Khouri H."/>
            <person name="Feldblyum T.V."/>
            <person name="Utterback T.R."/>
            <person name="Van Aken S.E."/>
            <person name="Lovley D.R."/>
            <person name="Fraser C.M."/>
        </authorList>
    </citation>
    <scope>NUCLEOTIDE SEQUENCE [LARGE SCALE GENOMIC DNA]</scope>
    <source>
        <strain evidence="10">ATCC 51573 / DSM 12127 / PCA</strain>
    </source>
</reference>
<dbReference type="PROSITE" id="PS00137">
    <property type="entry name" value="SUBTILASE_HIS"/>
    <property type="match status" value="1"/>
</dbReference>
<gene>
    <name evidence="9" type="ordered locus">GSU3219</name>
</gene>
<evidence type="ECO:0000259" key="8">
    <source>
        <dbReference type="Pfam" id="PF07705"/>
    </source>
</evidence>
<evidence type="ECO:0000256" key="2">
    <source>
        <dbReference type="ARBA" id="ARBA00022801"/>
    </source>
</evidence>
<dbReference type="EMBL" id="AE017180">
    <property type="protein sequence ID" value="AAR36610.1"/>
    <property type="molecule type" value="Genomic_DNA"/>
</dbReference>
<dbReference type="Gene3D" id="2.60.120.380">
    <property type="match status" value="1"/>
</dbReference>
<feature type="domain" description="CARDB" evidence="8">
    <location>
        <begin position="1796"/>
        <end position="1903"/>
    </location>
</feature>
<feature type="region of interest" description="Disordered" evidence="5">
    <location>
        <begin position="406"/>
        <end position="429"/>
    </location>
</feature>
<feature type="region of interest" description="Disordered" evidence="5">
    <location>
        <begin position="30"/>
        <end position="52"/>
    </location>
</feature>
<dbReference type="SMR" id="Q747P6"/>
<organism evidence="9 10">
    <name type="scientific">Geobacter sulfurreducens (strain ATCC 51573 / DSM 12127 / PCA)</name>
    <dbReference type="NCBI Taxonomy" id="243231"/>
    <lineage>
        <taxon>Bacteria</taxon>
        <taxon>Pseudomonadati</taxon>
        <taxon>Thermodesulfobacteriota</taxon>
        <taxon>Desulfuromonadia</taxon>
        <taxon>Geobacterales</taxon>
        <taxon>Geobacteraceae</taxon>
        <taxon>Geobacter</taxon>
    </lineage>
</organism>
<feature type="domain" description="CARDB" evidence="8">
    <location>
        <begin position="1090"/>
        <end position="1199"/>
    </location>
</feature>
<keyword evidence="10" id="KW-1185">Reference proteome</keyword>
<evidence type="ECO:0000256" key="1">
    <source>
        <dbReference type="ARBA" id="ARBA00022670"/>
    </source>
</evidence>
<dbReference type="InterPro" id="IPR022398">
    <property type="entry name" value="Peptidase_S8_His-AS"/>
</dbReference>
<dbReference type="OrthoDB" id="5395460at2"/>
<feature type="domain" description="CARDB" evidence="8">
    <location>
        <begin position="1329"/>
        <end position="1434"/>
    </location>
</feature>
<evidence type="ECO:0000256" key="6">
    <source>
        <dbReference type="SAM" id="SignalP"/>
    </source>
</evidence>
<dbReference type="InterPro" id="IPR000209">
    <property type="entry name" value="Peptidase_S8/S53_dom"/>
</dbReference>
<dbReference type="eggNOG" id="COG1404">
    <property type="taxonomic scope" value="Bacteria"/>
</dbReference>
<accession>Q747P6</accession>
<dbReference type="FunFam" id="2.60.40.10:FF:003138">
    <property type="match status" value="4"/>
</dbReference>
<dbReference type="RefSeq" id="WP_010943837.1">
    <property type="nucleotide sequence ID" value="NC_002939.5"/>
</dbReference>
<dbReference type="Proteomes" id="UP000000577">
    <property type="component" value="Chromosome"/>
</dbReference>
<feature type="domain" description="CARDB" evidence="8">
    <location>
        <begin position="975"/>
        <end position="1081"/>
    </location>
</feature>
<evidence type="ECO:0000313" key="10">
    <source>
        <dbReference type="Proteomes" id="UP000000577"/>
    </source>
</evidence>
<dbReference type="PANTHER" id="PTHR42884">
    <property type="entry name" value="PROPROTEIN CONVERTASE SUBTILISIN/KEXIN-RELATED"/>
    <property type="match status" value="1"/>
</dbReference>
<feature type="domain" description="Peptidase S8/S53" evidence="7">
    <location>
        <begin position="228"/>
        <end position="523"/>
    </location>
</feature>
<evidence type="ECO:0000256" key="4">
    <source>
        <dbReference type="PROSITE-ProRule" id="PRU01240"/>
    </source>
</evidence>
<reference evidence="9 10" key="2">
    <citation type="journal article" date="2012" name="BMC Genomics">
        <title>Comparative genomic analysis of Geobacter sulfurreducens KN400, a strain with enhanced capacity for extracellular electron transfer and electricity production.</title>
        <authorList>
            <person name="Butler J.E."/>
            <person name="Young N.D."/>
            <person name="Aklujkar M."/>
            <person name="Lovley D.R."/>
        </authorList>
    </citation>
    <scope>NUCLEOTIDE SEQUENCE [LARGE SCALE GENOMIC DNA]</scope>
    <source>
        <strain evidence="10">ATCC 51573 / DSM 12127 / PCA</strain>
    </source>
</reference>
<keyword evidence="3 4" id="KW-0720">Serine protease</keyword>
<feature type="domain" description="CARDB" evidence="8">
    <location>
        <begin position="1688"/>
        <end position="1788"/>
    </location>
</feature>
<dbReference type="InterPro" id="IPR011635">
    <property type="entry name" value="CARDB"/>
</dbReference>
<dbReference type="InterPro" id="IPR036852">
    <property type="entry name" value="Peptidase_S8/S53_dom_sf"/>
</dbReference>
<dbReference type="Pfam" id="PF07705">
    <property type="entry name" value="CARDB"/>
    <property type="match status" value="9"/>
</dbReference>
<dbReference type="FunFam" id="2.60.40.10:FF:002287">
    <property type="entry name" value="Cell surface protein"/>
    <property type="match status" value="1"/>
</dbReference>
<dbReference type="FunFam" id="2.60.40.10:FF:003876">
    <property type="match status" value="1"/>
</dbReference>
<feature type="signal peptide" evidence="6">
    <location>
        <begin position="1"/>
        <end position="23"/>
    </location>
</feature>
<dbReference type="CDD" id="cd04842">
    <property type="entry name" value="Peptidases_S8_Kp43_protease"/>
    <property type="match status" value="1"/>
</dbReference>
<dbReference type="STRING" id="243231.GSU3219"/>
<dbReference type="Pfam" id="PF00082">
    <property type="entry name" value="Peptidase_S8"/>
    <property type="match status" value="1"/>
</dbReference>
<feature type="chain" id="PRO_5004285252" evidence="6">
    <location>
        <begin position="24"/>
        <end position="2030"/>
    </location>
</feature>
<dbReference type="HOGENOM" id="CLU_239466_0_0_7"/>
<sequence>MKLRRCIASLATVGMLAMLLVQAEPRQVTGSGYSAETGKRQRPAPKESGSADKAIRKRWLVQFNGPVRPEQRRQLEALGCRIGDYMPTNAFVALMDDKAAKRVALLSFVEDITRFAPADKLVGTARKDLTAAPTSEIRIRKVLRVDDPADRAAVIAATLRGNGRILNVGARTITVEVPEELLAPLAQQEETAWIGEVGELRLHNSDAAWVVQTNEVDNRTIWEKGITGAGQIVGIADSGVDYDMPWFADPNGALPGPGHRKIVGYDATLGDNHDVADGHGTHIAGTICGDRGPGMPGNGIAPGARIHVQDLVGTDGTLTGSLELETVLKKAYDSGARIFNGSWGVDSGNYDALAAALDDFSWRHKDFLAVFANGNGGPAEQTATSPAIAKNATSVVATGNGTDAATVSAESSVGQAPDGRANPSVGAPGQGVVSARSDGLLGSGNSGTMAMSGTSVAAAVTSGAAALIRQYFTDGFFPTGSPVATNKLQPSAALLKAVLVNSAEALLSDDPGDSCPSKRGGWGRPKLINTLFFNGDSHSLEVVDGGTGLETDGVWQRLYFSPGGRRLKITLAWTDAPAAPGATSPLTNDLNLVVVAPDGTTYLGNDLNCSHGDYESRTGGFSDRVNVEEQVVIKRPVAGTYLVKVIGASIPVGPQPFALVMTGVTGVTSDGRIALTNSTNGTLEAPGQVSVMVTDRDINRDASAIETMTVDLLGETESNPEQVVLTETGPNTGTFTGTCRIALGGTAIHDNGALEARHGETISARYTDEINLSGYPRLVSVSARIVDSVPPTISAVGVGAQLSETSATVAWTTDEPADSKVSYGSDGSLGLSVIDGAFVSNHLLALSGLSEGQDYFFSVTSSDAAGNVSTDTNGGNNYTFRTASLPPSLEVFCSAENNETYLPTVRVFGTATDPAGIDRVTVNGQPAVWRATDGYYEATASLVPGSNTITVIATDTLNNPAGQTLTVNRTLPPFDLLVTSVVSTTNLLPSSAIRVDGTVRNEGTADAPSAEVAFYLSRGGAAAGIPLGSIPISPIPAGQSGAVSFTASLPPEVVPGVYFIVATVDPADQVAEAREDNNSLTGNPVTVGRPDLVPLTVSNTTLMSPGGTISTSLSVRNDGAASAPVSTVAAWLSVDTNLSGDDILIGTAPAAALSPGASTTVGISGVLPPGIQSGTLNIIAVVDALGEVAEADENNNRATGQPLTIGTAELSVTTVTMPASIVRGSTASATATVANTGHYAATGVRVGVYLSSDTAITTSDMFLGSGVIASLEPGASAPVSIPVPITDIVAAGTWYVGAVVDDLGMIAESDEGNNALAGNQVEILADGLDLTVQGVTAPASGTTGQPVTITATVAATMPAAASAVQFFVSRDPVITSADTYLATKAVGSFGAAGAQTVTATVTLPTTLTSDTWYLGAIADAYGVITEINETNNASAGRAITVNGPELVVESLTSASDTAYTAGTVSLASTIRSMAGAAPTHRVEFYLSTDPAITTSDIYLGYRTASLPAGGSSTATTILTIPRYLTGGDYYIGAIADPGNVIAEANENDNSLGIPLHIIGPDLQVDGLSLPGSALSGVPLTISSRAFSTQGGSGSFTVDFYLSSDQTITTGDVYLGRRTVSSLAVAGASTATATVTIPNYVFTGRYYVGAIVDPYNYVKEETETNNSTGTDQAVAVEVTGAELALASLSAPASAKPGETIAVVNALATTAGSAPSSYMEFYLSTDSIITAADRYLGGRTVSALPAGGANNAATGLKVPADILPGTYYLGAVSDPYNTVREANEADNTRTVQLTVTGRDLTVEALSGPAAALAGATIGVANAVKSAGGAVPGFDVTFYLSRDAVITRSDAYLGTRFVSGLDIDGANTVTTTLKLPNDLEGGRYYLGAIVDGGNLIPETDESNNASAAAPIDLVGADLAVSALTAPATASAGETISAQVIVTTRAGGSPYSLVNYYLSTDETVSPDDIYLGVSTIPSLGPGGGATVGKSVKLPADMEPATYYLIAVADPANAVAEADETNNTSQPRAIAVTVP</sequence>
<evidence type="ECO:0000313" key="9">
    <source>
        <dbReference type="EMBL" id="AAR36610.1"/>
    </source>
</evidence>
<feature type="domain" description="CARDB" evidence="8">
    <location>
        <begin position="1208"/>
        <end position="1316"/>
    </location>
</feature>
<feature type="domain" description="CARDB" evidence="8">
    <location>
        <begin position="1444"/>
        <end position="1550"/>
    </location>
</feature>
<dbReference type="GO" id="GO:0016485">
    <property type="term" value="P:protein processing"/>
    <property type="evidence" value="ECO:0000318"/>
    <property type="project" value="GO_Central"/>
</dbReference>
<dbReference type="InterPro" id="IPR015500">
    <property type="entry name" value="Peptidase_S8_subtilisin-rel"/>
</dbReference>
<dbReference type="InterPro" id="IPR013783">
    <property type="entry name" value="Ig-like_fold"/>
</dbReference>
<feature type="domain" description="CARDB" evidence="8">
    <location>
        <begin position="1913"/>
        <end position="2020"/>
    </location>
</feature>
<dbReference type="SUPFAM" id="SSF49785">
    <property type="entry name" value="Galactose-binding domain-like"/>
    <property type="match status" value="1"/>
</dbReference>
<evidence type="ECO:0000256" key="5">
    <source>
        <dbReference type="SAM" id="MobiDB-lite"/>
    </source>
</evidence>